<organism evidence="1 2">
    <name type="scientific">Kalanchoe fedtschenkoi</name>
    <name type="common">Lavender scallops</name>
    <name type="synonym">South American air plant</name>
    <dbReference type="NCBI Taxonomy" id="63787"/>
    <lineage>
        <taxon>Eukaryota</taxon>
        <taxon>Viridiplantae</taxon>
        <taxon>Streptophyta</taxon>
        <taxon>Embryophyta</taxon>
        <taxon>Tracheophyta</taxon>
        <taxon>Spermatophyta</taxon>
        <taxon>Magnoliopsida</taxon>
        <taxon>eudicotyledons</taxon>
        <taxon>Gunneridae</taxon>
        <taxon>Pentapetalae</taxon>
        <taxon>Saxifragales</taxon>
        <taxon>Crassulaceae</taxon>
        <taxon>Kalanchoe</taxon>
    </lineage>
</organism>
<dbReference type="AlphaFoldDB" id="A0A7N0UC32"/>
<proteinExistence type="predicted"/>
<name>A0A7N0UC32_KALFE</name>
<dbReference type="OMA" id="AWARKYL"/>
<protein>
    <submittedName>
        <fullName evidence="1">Uncharacterized protein</fullName>
    </submittedName>
</protein>
<dbReference type="PANTHER" id="PTHR33527">
    <property type="entry name" value="OS07G0274300 PROTEIN"/>
    <property type="match status" value="1"/>
</dbReference>
<dbReference type="Gramene" id="Kaladp0060s0338.1.v1.1">
    <property type="protein sequence ID" value="Kaladp0060s0338.1.v1.1"/>
    <property type="gene ID" value="Kaladp0060s0338.v1.1"/>
</dbReference>
<dbReference type="PANTHER" id="PTHR33527:SF28">
    <property type="entry name" value="GB|AAD43168.1"/>
    <property type="match status" value="1"/>
</dbReference>
<evidence type="ECO:0000313" key="1">
    <source>
        <dbReference type="EnsemblPlants" id="Kaladp0060s0338.1.v1.1"/>
    </source>
</evidence>
<reference evidence="1" key="1">
    <citation type="submission" date="2021-01" db="UniProtKB">
        <authorList>
            <consortium name="EnsemblPlants"/>
        </authorList>
    </citation>
    <scope>IDENTIFICATION</scope>
</reference>
<sequence>MASSPFQNRPGLVGGFSITMEEFKVFHSIDRQLYTRLVTDLGRDPSESMQVMALLLWLERSTRDMHLVGRLLRLHEAVLSYVIEEAATILKVVENDDFPYVHEDVNSSEIPLLQTLMAKNDDVTLRFFHNHRLGVIRGVTHLMNEICVKAFNDIMQRVMENRHSLFQVSPNSSGMLGNVPFRPPSGFNSNVPRVRLYAPGSSSGTPIPYDESIDPRVYIEATAVAPPYDLQVQRDILNNQMGELLDEIFTTTIGGDNQRQIGSEVPPDDRTIFLTFSKGYPISENEVREFFTRRNGDVIEAIYMQEVPPEDQILYARMVIKSPALIDVILGGVDVKAKFAINGKHVWGRKYVKKSSGAAGASSSSSPSGGGQ</sequence>
<evidence type="ECO:0000313" key="2">
    <source>
        <dbReference type="Proteomes" id="UP000594263"/>
    </source>
</evidence>
<keyword evidence="2" id="KW-1185">Reference proteome</keyword>
<dbReference type="Proteomes" id="UP000594263">
    <property type="component" value="Unplaced"/>
</dbReference>
<accession>A0A7N0UC32</accession>
<dbReference type="EnsemblPlants" id="Kaladp0060s0338.1.v1.1">
    <property type="protein sequence ID" value="Kaladp0060s0338.1.v1.1"/>
    <property type="gene ID" value="Kaladp0060s0338.v1.1"/>
</dbReference>